<evidence type="ECO:0000259" key="2">
    <source>
        <dbReference type="Pfam" id="PF02826"/>
    </source>
</evidence>
<dbReference type="EMBL" id="HBEL01000545">
    <property type="protein sequence ID" value="CAD8404139.1"/>
    <property type="molecule type" value="Transcribed_RNA"/>
</dbReference>
<dbReference type="InterPro" id="IPR036291">
    <property type="entry name" value="NAD(P)-bd_dom_sf"/>
</dbReference>
<dbReference type="GO" id="GO:0051287">
    <property type="term" value="F:NAD binding"/>
    <property type="evidence" value="ECO:0007669"/>
    <property type="project" value="InterPro"/>
</dbReference>
<gene>
    <name evidence="3" type="ORF">PINE0816_LOCUS239</name>
</gene>
<evidence type="ECO:0000256" key="1">
    <source>
        <dbReference type="ARBA" id="ARBA00023002"/>
    </source>
</evidence>
<dbReference type="PANTHER" id="PTHR42938">
    <property type="entry name" value="FORMATE DEHYDROGENASE 1"/>
    <property type="match status" value="1"/>
</dbReference>
<feature type="domain" description="D-isomer specific 2-hydroxyacid dehydrogenase NAD-binding" evidence="2">
    <location>
        <begin position="1"/>
        <end position="120"/>
    </location>
</feature>
<dbReference type="Pfam" id="PF02826">
    <property type="entry name" value="2-Hacid_dh_C"/>
    <property type="match status" value="1"/>
</dbReference>
<dbReference type="SUPFAM" id="SSF51735">
    <property type="entry name" value="NAD(P)-binding Rossmann-fold domains"/>
    <property type="match status" value="1"/>
</dbReference>
<evidence type="ECO:0000313" key="3">
    <source>
        <dbReference type="EMBL" id="CAD8404139.1"/>
    </source>
</evidence>
<dbReference type="GO" id="GO:0016491">
    <property type="term" value="F:oxidoreductase activity"/>
    <property type="evidence" value="ECO:0007669"/>
    <property type="project" value="UniProtKB-KW"/>
</dbReference>
<proteinExistence type="predicted"/>
<accession>A0A7S0BW09</accession>
<dbReference type="PANTHER" id="PTHR42938:SF47">
    <property type="entry name" value="HYDROXYPYRUVATE REDUCTASE"/>
    <property type="match status" value="1"/>
</dbReference>
<name>A0A7S0BW09_9STRA</name>
<organism evidence="3">
    <name type="scientific">Proboscia inermis</name>
    <dbReference type="NCBI Taxonomy" id="420281"/>
    <lineage>
        <taxon>Eukaryota</taxon>
        <taxon>Sar</taxon>
        <taxon>Stramenopiles</taxon>
        <taxon>Ochrophyta</taxon>
        <taxon>Bacillariophyta</taxon>
        <taxon>Coscinodiscophyceae</taxon>
        <taxon>Rhizosoleniophycidae</taxon>
        <taxon>Rhizosoleniales</taxon>
        <taxon>Rhizosoleniaceae</taxon>
        <taxon>Proboscia</taxon>
    </lineage>
</organism>
<dbReference type="AlphaFoldDB" id="A0A7S0BW09"/>
<dbReference type="InterPro" id="IPR029753">
    <property type="entry name" value="D-isomer_DH_CS"/>
</dbReference>
<reference evidence="3" key="1">
    <citation type="submission" date="2021-01" db="EMBL/GenBank/DDBJ databases">
        <authorList>
            <person name="Corre E."/>
            <person name="Pelletier E."/>
            <person name="Niang G."/>
            <person name="Scheremetjew M."/>
            <person name="Finn R."/>
            <person name="Kale V."/>
            <person name="Holt S."/>
            <person name="Cochrane G."/>
            <person name="Meng A."/>
            <person name="Brown T."/>
            <person name="Cohen L."/>
        </authorList>
    </citation>
    <scope>NUCLEOTIDE SEQUENCE</scope>
    <source>
        <strain evidence="3">CCAP1064/1</strain>
    </source>
</reference>
<dbReference type="InterPro" id="IPR006140">
    <property type="entry name" value="D-isomer_DH_NAD-bd"/>
</dbReference>
<dbReference type="Gene3D" id="3.40.50.720">
    <property type="entry name" value="NAD(P)-binding Rossmann-like Domain"/>
    <property type="match status" value="1"/>
</dbReference>
<keyword evidence="1" id="KW-0560">Oxidoreductase</keyword>
<sequence length="133" mass="14198">MKLVGYDPGLTVESALTLPRDIAVADSIVSAVSNADYVSVNIPYIKGTPEEGGTHGIIGKDVIENMKSSAVLLNFARGELVDSDVMKSFLDASDDARYVTDFPDDTLWDHRNSVVLPHLGASTEEAEDSAVSV</sequence>
<protein>
    <recommendedName>
        <fullName evidence="2">D-isomer specific 2-hydroxyacid dehydrogenase NAD-binding domain-containing protein</fullName>
    </recommendedName>
</protein>
<dbReference type="PROSITE" id="PS00671">
    <property type="entry name" value="D_2_HYDROXYACID_DH_3"/>
    <property type="match status" value="1"/>
</dbReference>